<dbReference type="RefSeq" id="WP_425310347.1">
    <property type="nucleotide sequence ID" value="NZ_CP154795.1"/>
</dbReference>
<evidence type="ECO:0000259" key="3">
    <source>
        <dbReference type="PROSITE" id="PS51186"/>
    </source>
</evidence>
<evidence type="ECO:0000256" key="2">
    <source>
        <dbReference type="ARBA" id="ARBA00023315"/>
    </source>
</evidence>
<dbReference type="SUPFAM" id="SSF55729">
    <property type="entry name" value="Acyl-CoA N-acyltransferases (Nat)"/>
    <property type="match status" value="1"/>
</dbReference>
<reference evidence="4 5" key="1">
    <citation type="submission" date="2024-04" db="EMBL/GenBank/DDBJ databases">
        <title>Isolation of an actinomycete strain from pig manure.</title>
        <authorList>
            <person name="Gong T."/>
            <person name="Yu Z."/>
            <person name="An M."/>
            <person name="Wei C."/>
            <person name="Yang W."/>
            <person name="Liu L."/>
        </authorList>
    </citation>
    <scope>NUCLEOTIDE SEQUENCE [LARGE SCALE GENOMIC DNA]</scope>
    <source>
        <strain evidence="4 5">ZF39</strain>
    </source>
</reference>
<dbReference type="InterPro" id="IPR050832">
    <property type="entry name" value="Bact_Acetyltransf"/>
</dbReference>
<protein>
    <submittedName>
        <fullName evidence="4">GNAT family N-acetyltransferase</fullName>
    </submittedName>
</protein>
<proteinExistence type="predicted"/>
<keyword evidence="5" id="KW-1185">Reference proteome</keyword>
<dbReference type="InterPro" id="IPR016181">
    <property type="entry name" value="Acyl_CoA_acyltransferase"/>
</dbReference>
<accession>A0ABZ3FUT2</accession>
<dbReference type="Proteomes" id="UP001442841">
    <property type="component" value="Chromosome"/>
</dbReference>
<organism evidence="4 5">
    <name type="scientific">Ammonicoccus fulvus</name>
    <dbReference type="NCBI Taxonomy" id="3138240"/>
    <lineage>
        <taxon>Bacteria</taxon>
        <taxon>Bacillati</taxon>
        <taxon>Actinomycetota</taxon>
        <taxon>Actinomycetes</taxon>
        <taxon>Propionibacteriales</taxon>
        <taxon>Propionibacteriaceae</taxon>
        <taxon>Ammonicoccus</taxon>
    </lineage>
</organism>
<dbReference type="EMBL" id="CP154795">
    <property type="protein sequence ID" value="XAN08915.1"/>
    <property type="molecule type" value="Genomic_DNA"/>
</dbReference>
<feature type="domain" description="N-acetyltransferase" evidence="3">
    <location>
        <begin position="3"/>
        <end position="157"/>
    </location>
</feature>
<dbReference type="InterPro" id="IPR000182">
    <property type="entry name" value="GNAT_dom"/>
</dbReference>
<evidence type="ECO:0000313" key="5">
    <source>
        <dbReference type="Proteomes" id="UP001442841"/>
    </source>
</evidence>
<dbReference type="Gene3D" id="3.40.630.30">
    <property type="match status" value="1"/>
</dbReference>
<evidence type="ECO:0000313" key="4">
    <source>
        <dbReference type="EMBL" id="XAN08915.1"/>
    </source>
</evidence>
<name>A0ABZ3FUT2_9ACTN</name>
<dbReference type="PROSITE" id="PS51186">
    <property type="entry name" value="GNAT"/>
    <property type="match status" value="1"/>
</dbReference>
<keyword evidence="1" id="KW-0808">Transferase</keyword>
<keyword evidence="2" id="KW-0012">Acyltransferase</keyword>
<dbReference type="PANTHER" id="PTHR43877">
    <property type="entry name" value="AMINOALKYLPHOSPHONATE N-ACETYLTRANSFERASE-RELATED-RELATED"/>
    <property type="match status" value="1"/>
</dbReference>
<dbReference type="CDD" id="cd04301">
    <property type="entry name" value="NAT_SF"/>
    <property type="match status" value="1"/>
</dbReference>
<dbReference type="Pfam" id="PF00583">
    <property type="entry name" value="Acetyltransf_1"/>
    <property type="match status" value="1"/>
</dbReference>
<sequence>MQPLVRVATAEDVSALVALRAEMFRSMGSDPDVDPDWEQGATRWFADRIDDPRFRFAVVEVAGRVVSCAIGFRRDTPPSPGNPTGGDVHVNNVSTTAQERGKGYASLALADIMAWARAHGVRRAELMATTEGRALYEREGFSVHDYPAMRARLQDFP</sequence>
<gene>
    <name evidence="4" type="ORF">AADG42_16900</name>
</gene>
<evidence type="ECO:0000256" key="1">
    <source>
        <dbReference type="ARBA" id="ARBA00022679"/>
    </source>
</evidence>